<protein>
    <submittedName>
        <fullName evidence="1">Uncharacterized protein</fullName>
    </submittedName>
</protein>
<accession>A0A1V0SCL2</accession>
<name>A0A1V0SCL2_9VIRU</name>
<sequence>MAKIYDINDFDLNTLILKPKNEHLIYFYPSPILLKTQNLYCKILKKKTKYSMYEIIISNFNSKTDFFSLLDKMIVEMAKSNKIKLPFDQNEKIKYKSLIGPDGNISFKIINSKDFNTIIFDKKNIIIHGSYLQNEIYAYLVFELVGIWCNDNIFGIYLRLHQVKEKHENSEIDYILSDSSS</sequence>
<gene>
    <name evidence="1" type="ORF">Indivirus_1_83</name>
</gene>
<evidence type="ECO:0000313" key="1">
    <source>
        <dbReference type="EMBL" id="ARF09460.1"/>
    </source>
</evidence>
<dbReference type="EMBL" id="KY684085">
    <property type="protein sequence ID" value="ARF09460.1"/>
    <property type="molecule type" value="Genomic_DNA"/>
</dbReference>
<organism evidence="1">
    <name type="scientific">Indivirus ILV1</name>
    <dbReference type="NCBI Taxonomy" id="1977633"/>
    <lineage>
        <taxon>Viruses</taxon>
        <taxon>Varidnaviria</taxon>
        <taxon>Bamfordvirae</taxon>
        <taxon>Nucleocytoviricota</taxon>
        <taxon>Megaviricetes</taxon>
        <taxon>Imitervirales</taxon>
        <taxon>Mimiviridae</taxon>
        <taxon>Klosneuvirinae</taxon>
        <taxon>Indivirus</taxon>
    </lineage>
</organism>
<reference evidence="1" key="1">
    <citation type="journal article" date="2017" name="Science">
        <title>Giant viruses with an expanded complement of translation system components.</title>
        <authorList>
            <person name="Schulz F."/>
            <person name="Yutin N."/>
            <person name="Ivanova N.N."/>
            <person name="Ortega D.R."/>
            <person name="Lee T.K."/>
            <person name="Vierheilig J."/>
            <person name="Daims H."/>
            <person name="Horn M."/>
            <person name="Wagner M."/>
            <person name="Jensen G.J."/>
            <person name="Kyrpides N.C."/>
            <person name="Koonin E.V."/>
            <person name="Woyke T."/>
        </authorList>
    </citation>
    <scope>NUCLEOTIDE SEQUENCE</scope>
    <source>
        <strain evidence="1">ILV1</strain>
    </source>
</reference>
<proteinExistence type="predicted"/>